<name>A0AA37HRX7_9HYPH</name>
<comment type="caution">
    <text evidence="1">The sequence shown here is derived from an EMBL/GenBank/DDBJ whole genome shotgun (WGS) entry which is preliminary data.</text>
</comment>
<proteinExistence type="predicted"/>
<reference evidence="1" key="1">
    <citation type="journal article" date="2016" name="Front. Microbiol.">
        <title>Genome Sequence of the Piezophilic, Mesophilic Sulfate-Reducing Bacterium Desulfovibrio indicus J2T.</title>
        <authorList>
            <person name="Cao J."/>
            <person name="Maignien L."/>
            <person name="Shao Z."/>
            <person name="Alain K."/>
            <person name="Jebbar M."/>
        </authorList>
    </citation>
    <scope>NUCLEOTIDE SEQUENCE</scope>
    <source>
        <strain evidence="1">NBRC 103626</strain>
    </source>
</reference>
<sequence>MAERKILSFPTRALAPHAVPSMPDLQYTLFPGQDD</sequence>
<dbReference type="AlphaFoldDB" id="A0AA37HRX7"/>
<accession>A0AA37HRX7</accession>
<keyword evidence="2" id="KW-1185">Reference proteome</keyword>
<dbReference type="Proteomes" id="UP001055108">
    <property type="component" value="Unassembled WGS sequence"/>
</dbReference>
<gene>
    <name evidence="1" type="ORF">NBEOAGPD_3058</name>
</gene>
<reference evidence="1" key="2">
    <citation type="submission" date="2021-08" db="EMBL/GenBank/DDBJ databases">
        <authorList>
            <person name="Tani A."/>
            <person name="Ola A."/>
            <person name="Ogura Y."/>
            <person name="Katsura K."/>
            <person name="Hayashi T."/>
        </authorList>
    </citation>
    <scope>NUCLEOTIDE SEQUENCE</scope>
    <source>
        <strain evidence="1">NBRC 103626</strain>
    </source>
</reference>
<evidence type="ECO:0000313" key="1">
    <source>
        <dbReference type="EMBL" id="GJD79828.1"/>
    </source>
</evidence>
<organism evidence="1 2">
    <name type="scientific">Methylobacterium gregans</name>
    <dbReference type="NCBI Taxonomy" id="374424"/>
    <lineage>
        <taxon>Bacteria</taxon>
        <taxon>Pseudomonadati</taxon>
        <taxon>Pseudomonadota</taxon>
        <taxon>Alphaproteobacteria</taxon>
        <taxon>Hyphomicrobiales</taxon>
        <taxon>Methylobacteriaceae</taxon>
        <taxon>Methylobacterium</taxon>
    </lineage>
</organism>
<evidence type="ECO:0000313" key="2">
    <source>
        <dbReference type="Proteomes" id="UP001055108"/>
    </source>
</evidence>
<dbReference type="EMBL" id="BPQM01000072">
    <property type="protein sequence ID" value="GJD79828.1"/>
    <property type="molecule type" value="Genomic_DNA"/>
</dbReference>
<protein>
    <submittedName>
        <fullName evidence="1">Uncharacterized protein</fullName>
    </submittedName>
</protein>